<protein>
    <recommendedName>
        <fullName evidence="1">YopX protein domain-containing protein</fullName>
    </recommendedName>
</protein>
<dbReference type="InterPro" id="IPR019096">
    <property type="entry name" value="YopX_protein"/>
</dbReference>
<dbReference type="SUPFAM" id="SSF159006">
    <property type="entry name" value="YopX-like"/>
    <property type="match status" value="1"/>
</dbReference>
<dbReference type="Proteomes" id="UP000179001">
    <property type="component" value="Unassembled WGS sequence"/>
</dbReference>
<evidence type="ECO:0000313" key="3">
    <source>
        <dbReference type="Proteomes" id="UP000179001"/>
    </source>
</evidence>
<accession>A0A1F5T0Y8</accession>
<dbReference type="EMBL" id="MFGJ01000003">
    <property type="protein sequence ID" value="OGF32598.1"/>
    <property type="molecule type" value="Genomic_DNA"/>
</dbReference>
<dbReference type="STRING" id="1798002.A2478_00045"/>
<proteinExistence type="predicted"/>
<evidence type="ECO:0000313" key="2">
    <source>
        <dbReference type="EMBL" id="OGF32598.1"/>
    </source>
</evidence>
<dbReference type="Pfam" id="PF09643">
    <property type="entry name" value="YopX"/>
    <property type="match status" value="1"/>
</dbReference>
<comment type="caution">
    <text evidence="2">The sequence shown here is derived from an EMBL/GenBank/DDBJ whole genome shotgun (WGS) entry which is preliminary data.</text>
</comment>
<sequence length="122" mass="14095">MRDIKFRAKCKADKTWVYGFYYELPTGEAFIVDNKGTGWGVDKNTVGQFTGLEDKNGKEIYGGDIILYFSSGFIGKVCYHVLPKTEFYLFGEKLNHDLFLTSDIEIIGNQFEHPHLFKEQHQ</sequence>
<dbReference type="InterPro" id="IPR023385">
    <property type="entry name" value="YopX-like_C"/>
</dbReference>
<gene>
    <name evidence="2" type="ORF">A2478_00045</name>
</gene>
<organism evidence="2 3">
    <name type="scientific">Candidatus Falkowbacteria bacterium RIFOXYC2_FULL_36_12</name>
    <dbReference type="NCBI Taxonomy" id="1798002"/>
    <lineage>
        <taxon>Bacteria</taxon>
        <taxon>Candidatus Falkowiibacteriota</taxon>
    </lineage>
</organism>
<dbReference type="AlphaFoldDB" id="A0A1F5T0Y8"/>
<evidence type="ECO:0000259" key="1">
    <source>
        <dbReference type="Pfam" id="PF09643"/>
    </source>
</evidence>
<dbReference type="Gene3D" id="2.30.30.290">
    <property type="entry name" value="YopX-like domains"/>
    <property type="match status" value="1"/>
</dbReference>
<name>A0A1F5T0Y8_9BACT</name>
<feature type="domain" description="YopX protein" evidence="1">
    <location>
        <begin position="5"/>
        <end position="117"/>
    </location>
</feature>
<reference evidence="2 3" key="1">
    <citation type="journal article" date="2016" name="Nat. Commun.">
        <title>Thousands of microbial genomes shed light on interconnected biogeochemical processes in an aquifer system.</title>
        <authorList>
            <person name="Anantharaman K."/>
            <person name="Brown C.T."/>
            <person name="Hug L.A."/>
            <person name="Sharon I."/>
            <person name="Castelle C.J."/>
            <person name="Probst A.J."/>
            <person name="Thomas B.C."/>
            <person name="Singh A."/>
            <person name="Wilkins M.J."/>
            <person name="Karaoz U."/>
            <person name="Brodie E.L."/>
            <person name="Williams K.H."/>
            <person name="Hubbard S.S."/>
            <person name="Banfield J.F."/>
        </authorList>
    </citation>
    <scope>NUCLEOTIDE SEQUENCE [LARGE SCALE GENOMIC DNA]</scope>
</reference>